<keyword evidence="2" id="KW-1185">Reference proteome</keyword>
<sequence length="69" mass="7903">MNHISLCQKLESFYPAVDQALFESNSQYRTEVLNLFAQQEQQLEALKEQFSDQASSGITAEPRFVLGYN</sequence>
<dbReference type="eggNOG" id="ENOG50348FK">
    <property type="taxonomic scope" value="Bacteria"/>
</dbReference>
<dbReference type="RefSeq" id="WP_009839058.1">
    <property type="nucleotide sequence ID" value="NZ_AAOH01000007.1"/>
</dbReference>
<reference evidence="1 2" key="1">
    <citation type="submission" date="2006-02" db="EMBL/GenBank/DDBJ databases">
        <authorList>
            <person name="Moran M.A."/>
            <person name="Kjelleberg S."/>
            <person name="Egan S."/>
            <person name="Saunders N."/>
            <person name="Thomas T."/>
            <person name="Ferriera S."/>
            <person name="Johnson J."/>
            <person name="Kravitz S."/>
            <person name="Halpern A."/>
            <person name="Remington K."/>
            <person name="Beeson K."/>
            <person name="Tran B."/>
            <person name="Rogers Y.-H."/>
            <person name="Friedman R."/>
            <person name="Venter J.C."/>
        </authorList>
    </citation>
    <scope>NUCLEOTIDE SEQUENCE [LARGE SCALE GENOMIC DNA]</scope>
    <source>
        <strain evidence="1 2">D2</strain>
    </source>
</reference>
<gene>
    <name evidence="1" type="ORF">PTD2_05975</name>
</gene>
<dbReference type="Proteomes" id="UP000006201">
    <property type="component" value="Unassembled WGS sequence"/>
</dbReference>
<dbReference type="AlphaFoldDB" id="A4CE03"/>
<evidence type="ECO:0000313" key="2">
    <source>
        <dbReference type="Proteomes" id="UP000006201"/>
    </source>
</evidence>
<accession>A4CE03</accession>
<organism evidence="1 2">
    <name type="scientific">Pseudoalteromonas tunicata D2</name>
    <dbReference type="NCBI Taxonomy" id="87626"/>
    <lineage>
        <taxon>Bacteria</taxon>
        <taxon>Pseudomonadati</taxon>
        <taxon>Pseudomonadota</taxon>
        <taxon>Gammaproteobacteria</taxon>
        <taxon>Alteromonadales</taxon>
        <taxon>Pseudoalteromonadaceae</taxon>
        <taxon>Pseudoalteromonas</taxon>
    </lineage>
</organism>
<dbReference type="OrthoDB" id="6293587at2"/>
<proteinExistence type="predicted"/>
<evidence type="ECO:0008006" key="3">
    <source>
        <dbReference type="Google" id="ProtNLM"/>
    </source>
</evidence>
<evidence type="ECO:0000313" key="1">
    <source>
        <dbReference type="EMBL" id="EAR27195.1"/>
    </source>
</evidence>
<dbReference type="EMBL" id="AAOH01000007">
    <property type="protein sequence ID" value="EAR27195.1"/>
    <property type="molecule type" value="Genomic_DNA"/>
</dbReference>
<comment type="caution">
    <text evidence="1">The sequence shown here is derived from an EMBL/GenBank/DDBJ whole genome shotgun (WGS) entry which is preliminary data.</text>
</comment>
<protein>
    <recommendedName>
        <fullName evidence="3">Orphan protein</fullName>
    </recommendedName>
</protein>
<dbReference type="HOGENOM" id="CLU_203969_0_0_6"/>
<name>A4CE03_9GAMM</name>